<dbReference type="Pfam" id="PF00013">
    <property type="entry name" value="KH_1"/>
    <property type="match status" value="1"/>
</dbReference>
<dbReference type="InterPro" id="IPR012337">
    <property type="entry name" value="RNaseH-like_sf"/>
</dbReference>
<protein>
    <recommendedName>
        <fullName evidence="6">3'-5' exonuclease domain-containing protein</fullName>
    </recommendedName>
</protein>
<dbReference type="InterPro" id="IPR004087">
    <property type="entry name" value="KH_dom"/>
</dbReference>
<reference evidence="5" key="1">
    <citation type="journal article" date="2023" name="Commun. Biol.">
        <title>Genome analysis of Parmales, the sister group of diatoms, reveals the evolutionary specialization of diatoms from phago-mixotrophs to photoautotrophs.</title>
        <authorList>
            <person name="Ban H."/>
            <person name="Sato S."/>
            <person name="Yoshikawa S."/>
            <person name="Yamada K."/>
            <person name="Nakamura Y."/>
            <person name="Ichinomiya M."/>
            <person name="Sato N."/>
            <person name="Blanc-Mathieu R."/>
            <person name="Endo H."/>
            <person name="Kuwata A."/>
            <person name="Ogata H."/>
        </authorList>
    </citation>
    <scope>NUCLEOTIDE SEQUENCE [LARGE SCALE GENOMIC DNA]</scope>
</reference>
<dbReference type="Gene3D" id="3.30.420.10">
    <property type="entry name" value="Ribonuclease H-like superfamily/Ribonuclease H"/>
    <property type="match status" value="1"/>
</dbReference>
<dbReference type="SUPFAM" id="SSF54791">
    <property type="entry name" value="Eukaryotic type KH-domain (KH-domain type I)"/>
    <property type="match status" value="1"/>
</dbReference>
<evidence type="ECO:0000259" key="3">
    <source>
        <dbReference type="SMART" id="SM00474"/>
    </source>
</evidence>
<dbReference type="InterPro" id="IPR004088">
    <property type="entry name" value="KH_dom_type_1"/>
</dbReference>
<feature type="domain" description="3'-5' exonuclease" evidence="3">
    <location>
        <begin position="43"/>
        <end position="220"/>
    </location>
</feature>
<gene>
    <name evidence="4" type="ORF">TrCOL_g1959</name>
</gene>
<feature type="domain" description="K Homology" evidence="2">
    <location>
        <begin position="243"/>
        <end position="312"/>
    </location>
</feature>
<dbReference type="SMART" id="SM00474">
    <property type="entry name" value="35EXOc"/>
    <property type="match status" value="1"/>
</dbReference>
<proteinExistence type="predicted"/>
<keyword evidence="1" id="KW-0694">RNA-binding</keyword>
<dbReference type="AlphaFoldDB" id="A0A9W7G8V8"/>
<dbReference type="PROSITE" id="PS50084">
    <property type="entry name" value="KH_TYPE_1"/>
    <property type="match status" value="1"/>
</dbReference>
<dbReference type="GO" id="GO:0008408">
    <property type="term" value="F:3'-5' exonuclease activity"/>
    <property type="evidence" value="ECO:0007669"/>
    <property type="project" value="InterPro"/>
</dbReference>
<dbReference type="Proteomes" id="UP001165065">
    <property type="component" value="Unassembled WGS sequence"/>
</dbReference>
<dbReference type="InterPro" id="IPR036397">
    <property type="entry name" value="RNaseH_sf"/>
</dbReference>
<evidence type="ECO:0008006" key="6">
    <source>
        <dbReference type="Google" id="ProtNLM"/>
    </source>
</evidence>
<sequence>MEGLNHTIGNLKITGRDVENLEEKPAAQAPPRRKQEPMIVTSDKTDTNVALCTIFSGANVVALDLEGVDLGRLGRTSIVQIATEEHCLLLDVLDADKDAPLMKWLRDILEDSSITKVIHDCRLASDALLHEFGIRLNGVHDTAAWHVTMTGRAEVNINETLTHNGIGVLYHHRNGSDYRNSRTNHAFWATRPLTPEMVTWAAGDASSTFKLYAAQRTAYGTIHIAKKKLAEKLSAKYLKWAREAKVTVISVNSSVVGRFIGRGGSNLRDIQKTTATLIKPHGSRLFERKFAVYYYDEEGLTRVRGAASGELVCDRYGRFDRTNGGRVAKVEGRRRGRNKHGK</sequence>
<dbReference type="Gene3D" id="3.30.1370.10">
    <property type="entry name" value="K Homology domain, type 1"/>
    <property type="match status" value="1"/>
</dbReference>
<dbReference type="GO" id="GO:0003723">
    <property type="term" value="F:RNA binding"/>
    <property type="evidence" value="ECO:0007669"/>
    <property type="project" value="UniProtKB-UniRule"/>
</dbReference>
<dbReference type="PANTHER" id="PTHR46814">
    <property type="entry name" value="EGALITARIAN, ISOFORM B"/>
    <property type="match status" value="1"/>
</dbReference>
<evidence type="ECO:0000313" key="5">
    <source>
        <dbReference type="Proteomes" id="UP001165065"/>
    </source>
</evidence>
<dbReference type="SUPFAM" id="SSF53098">
    <property type="entry name" value="Ribonuclease H-like"/>
    <property type="match status" value="1"/>
</dbReference>
<accession>A0A9W7G8V8</accession>
<organism evidence="4 5">
    <name type="scientific">Triparma columacea</name>
    <dbReference type="NCBI Taxonomy" id="722753"/>
    <lineage>
        <taxon>Eukaryota</taxon>
        <taxon>Sar</taxon>
        <taxon>Stramenopiles</taxon>
        <taxon>Ochrophyta</taxon>
        <taxon>Bolidophyceae</taxon>
        <taxon>Parmales</taxon>
        <taxon>Triparmaceae</taxon>
        <taxon>Triparma</taxon>
    </lineage>
</organism>
<dbReference type="EMBL" id="BRYA01000066">
    <property type="protein sequence ID" value="GMI36525.1"/>
    <property type="molecule type" value="Genomic_DNA"/>
</dbReference>
<name>A0A9W7G8V8_9STRA</name>
<dbReference type="PANTHER" id="PTHR46814:SF1">
    <property type="entry name" value="EGALITARIAN, ISOFORM B"/>
    <property type="match status" value="1"/>
</dbReference>
<evidence type="ECO:0000256" key="1">
    <source>
        <dbReference type="PROSITE-ProRule" id="PRU00117"/>
    </source>
</evidence>
<dbReference type="InterPro" id="IPR002562">
    <property type="entry name" value="3'-5'_exonuclease_dom"/>
</dbReference>
<evidence type="ECO:0000313" key="4">
    <source>
        <dbReference type="EMBL" id="GMI36525.1"/>
    </source>
</evidence>
<keyword evidence="5" id="KW-1185">Reference proteome</keyword>
<comment type="caution">
    <text evidence="4">The sequence shown here is derived from an EMBL/GenBank/DDBJ whole genome shotgun (WGS) entry which is preliminary data.</text>
</comment>
<dbReference type="InterPro" id="IPR036612">
    <property type="entry name" value="KH_dom_type_1_sf"/>
</dbReference>
<dbReference type="Pfam" id="PF01612">
    <property type="entry name" value="DNA_pol_A_exo1"/>
    <property type="match status" value="1"/>
</dbReference>
<dbReference type="OrthoDB" id="26838at2759"/>
<evidence type="ECO:0000259" key="2">
    <source>
        <dbReference type="SMART" id="SM00322"/>
    </source>
</evidence>
<dbReference type="SMART" id="SM00322">
    <property type="entry name" value="KH"/>
    <property type="match status" value="1"/>
</dbReference>
<dbReference type="GO" id="GO:0006139">
    <property type="term" value="P:nucleobase-containing compound metabolic process"/>
    <property type="evidence" value="ECO:0007669"/>
    <property type="project" value="InterPro"/>
</dbReference>